<feature type="transmembrane region" description="Helical" evidence="1">
    <location>
        <begin position="30"/>
        <end position="50"/>
    </location>
</feature>
<evidence type="ECO:0000313" key="2">
    <source>
        <dbReference type="EMBL" id="MDV7135309.1"/>
    </source>
</evidence>
<keyword evidence="2" id="KW-0378">Hydrolase</keyword>
<dbReference type="PANTHER" id="PTHR36844:SF1">
    <property type="entry name" value="PROTEASE PRSW"/>
    <property type="match status" value="1"/>
</dbReference>
<keyword evidence="3" id="KW-1185">Reference proteome</keyword>
<reference evidence="2 3" key="1">
    <citation type="submission" date="2023-10" db="EMBL/GenBank/DDBJ databases">
        <title>Development of a sustainable strategy for remediation of hydrocarbon-contaminated territories based on the waste exchange concept.</title>
        <authorList>
            <person name="Krivoruchko A."/>
        </authorList>
    </citation>
    <scope>NUCLEOTIDE SEQUENCE [LARGE SCALE GENOMIC DNA]</scope>
    <source>
        <strain evidence="2 3">IEGM 1236</strain>
    </source>
</reference>
<gene>
    <name evidence="2" type="ORF">R4198_16520</name>
</gene>
<feature type="transmembrane region" description="Helical" evidence="1">
    <location>
        <begin position="90"/>
        <end position="110"/>
    </location>
</feature>
<evidence type="ECO:0000313" key="3">
    <source>
        <dbReference type="Proteomes" id="UP001185792"/>
    </source>
</evidence>
<feature type="transmembrane region" description="Helical" evidence="1">
    <location>
        <begin position="56"/>
        <end position="78"/>
    </location>
</feature>
<organism evidence="2 3">
    <name type="scientific">Williamsia marianensis</name>
    <dbReference type="NCBI Taxonomy" id="85044"/>
    <lineage>
        <taxon>Bacteria</taxon>
        <taxon>Bacillati</taxon>
        <taxon>Actinomycetota</taxon>
        <taxon>Actinomycetes</taxon>
        <taxon>Mycobacteriales</taxon>
        <taxon>Nocardiaceae</taxon>
        <taxon>Williamsia</taxon>
    </lineage>
</organism>
<sequence length="398" mass="43179">MSAGLLEARAAALDQTAWGEKFRLVQPRNVVFWILLWLCTAGTVKGWQMFAPLSGYFARSMFISGVVAVVSVILWGWWFRHIDRHERQPLTLVATAFVWGATAATFAIAVPGNGALSSLYTKVFGQVWAQDWQAGLSAPLVEETAKGAGILVLIALAPRLVRTPTDGILLGAFIGLGFQTSEDFLYSIVGATRGFGADQTDGLAHSIGLRAFSDIVSHPLFTALFCAGVIYLLGSPAQPRRIGRGLALILAPIIIHGVWDSMLAITGADQSLSLVVMVGDLVFALSALWIAFGWAHPREAHFVRDVLAPEIETGVLTDDEVTAAGGWRQQRRYVVHAPSRAERRRRRHIVRAAVDLCTDLAISKGTDSDDVIHSRREIARLREATTKVHTPVPAADGS</sequence>
<feature type="transmembrane region" description="Helical" evidence="1">
    <location>
        <begin position="246"/>
        <end position="266"/>
    </location>
</feature>
<keyword evidence="2" id="KW-0482">Metalloprotease</keyword>
<dbReference type="PANTHER" id="PTHR36844">
    <property type="entry name" value="PROTEASE PRSW"/>
    <property type="match status" value="1"/>
</dbReference>
<name>A0ABU4EVP6_WILMA</name>
<feature type="transmembrane region" description="Helical" evidence="1">
    <location>
        <begin position="215"/>
        <end position="234"/>
    </location>
</feature>
<keyword evidence="1" id="KW-0812">Transmembrane</keyword>
<feature type="transmembrane region" description="Helical" evidence="1">
    <location>
        <begin position="272"/>
        <end position="295"/>
    </location>
</feature>
<keyword evidence="1" id="KW-0472">Membrane</keyword>
<keyword evidence="1" id="KW-1133">Transmembrane helix</keyword>
<proteinExistence type="predicted"/>
<protein>
    <submittedName>
        <fullName evidence="2">PrsW family intramembrane metalloprotease</fullName>
    </submittedName>
</protein>
<dbReference type="RefSeq" id="WP_317713741.1">
    <property type="nucleotide sequence ID" value="NZ_JAWLUM010000002.1"/>
</dbReference>
<dbReference type="InterPro" id="IPR026898">
    <property type="entry name" value="PrsW"/>
</dbReference>
<dbReference type="EMBL" id="JAWLUM010000002">
    <property type="protein sequence ID" value="MDV7135309.1"/>
    <property type="molecule type" value="Genomic_DNA"/>
</dbReference>
<comment type="caution">
    <text evidence="2">The sequence shown here is derived from an EMBL/GenBank/DDBJ whole genome shotgun (WGS) entry which is preliminary data.</text>
</comment>
<dbReference type="Proteomes" id="UP001185792">
    <property type="component" value="Unassembled WGS sequence"/>
</dbReference>
<dbReference type="GO" id="GO:0008237">
    <property type="term" value="F:metallopeptidase activity"/>
    <property type="evidence" value="ECO:0007669"/>
    <property type="project" value="UniProtKB-KW"/>
</dbReference>
<dbReference type="Pfam" id="PF13367">
    <property type="entry name" value="PrsW-protease"/>
    <property type="match status" value="1"/>
</dbReference>
<evidence type="ECO:0000256" key="1">
    <source>
        <dbReference type="SAM" id="Phobius"/>
    </source>
</evidence>
<accession>A0ABU4EVP6</accession>
<keyword evidence="2" id="KW-0645">Protease</keyword>